<gene>
    <name evidence="1" type="ORF">LARSCL_LOCUS1441</name>
</gene>
<evidence type="ECO:0000313" key="2">
    <source>
        <dbReference type="Proteomes" id="UP001497382"/>
    </source>
</evidence>
<dbReference type="AlphaFoldDB" id="A0AAV1YWY9"/>
<organism evidence="1 2">
    <name type="scientific">Larinioides sclopetarius</name>
    <dbReference type="NCBI Taxonomy" id="280406"/>
    <lineage>
        <taxon>Eukaryota</taxon>
        <taxon>Metazoa</taxon>
        <taxon>Ecdysozoa</taxon>
        <taxon>Arthropoda</taxon>
        <taxon>Chelicerata</taxon>
        <taxon>Arachnida</taxon>
        <taxon>Araneae</taxon>
        <taxon>Araneomorphae</taxon>
        <taxon>Entelegynae</taxon>
        <taxon>Araneoidea</taxon>
        <taxon>Araneidae</taxon>
        <taxon>Larinioides</taxon>
    </lineage>
</organism>
<keyword evidence="2" id="KW-1185">Reference proteome</keyword>
<sequence>MGTMETSLTMLQVFWITSSDRNQNLKPQ</sequence>
<protein>
    <submittedName>
        <fullName evidence="1">Uncharacterized protein</fullName>
    </submittedName>
</protein>
<name>A0AAV1YWY9_9ARAC</name>
<reference evidence="1 2" key="1">
    <citation type="submission" date="2024-04" db="EMBL/GenBank/DDBJ databases">
        <authorList>
            <person name="Rising A."/>
            <person name="Reimegard J."/>
            <person name="Sonavane S."/>
            <person name="Akerstrom W."/>
            <person name="Nylinder S."/>
            <person name="Hedman E."/>
            <person name="Kallberg Y."/>
        </authorList>
    </citation>
    <scope>NUCLEOTIDE SEQUENCE [LARGE SCALE GENOMIC DNA]</scope>
</reference>
<proteinExistence type="predicted"/>
<accession>A0AAV1YWY9</accession>
<dbReference type="Proteomes" id="UP001497382">
    <property type="component" value="Unassembled WGS sequence"/>
</dbReference>
<comment type="caution">
    <text evidence="1">The sequence shown here is derived from an EMBL/GenBank/DDBJ whole genome shotgun (WGS) entry which is preliminary data.</text>
</comment>
<dbReference type="EMBL" id="CAXIEN010000008">
    <property type="protein sequence ID" value="CAL1263323.1"/>
    <property type="molecule type" value="Genomic_DNA"/>
</dbReference>
<evidence type="ECO:0000313" key="1">
    <source>
        <dbReference type="EMBL" id="CAL1263323.1"/>
    </source>
</evidence>